<dbReference type="GO" id="GO:0020037">
    <property type="term" value="F:heme binding"/>
    <property type="evidence" value="ECO:0007669"/>
    <property type="project" value="TreeGrafter"/>
</dbReference>
<dbReference type="GO" id="GO:0005506">
    <property type="term" value="F:iron ion binding"/>
    <property type="evidence" value="ECO:0007669"/>
    <property type="project" value="InterPro"/>
</dbReference>
<dbReference type="InterPro" id="IPR016174">
    <property type="entry name" value="Di-haem_cyt_TM"/>
</dbReference>
<keyword evidence="15" id="KW-1185">Reference proteome</keyword>
<comment type="similarity">
    <text evidence="2">Belongs to the HupC/HyaC/HydC family.</text>
</comment>
<dbReference type="SUPFAM" id="SSF81342">
    <property type="entry name" value="Transmembrane di-heme cytochromes"/>
    <property type="match status" value="1"/>
</dbReference>
<evidence type="ECO:0000313" key="15">
    <source>
        <dbReference type="Proteomes" id="UP000269883"/>
    </source>
</evidence>
<feature type="transmembrane region" description="Helical" evidence="12">
    <location>
        <begin position="121"/>
        <end position="143"/>
    </location>
</feature>
<evidence type="ECO:0000256" key="5">
    <source>
        <dbReference type="ARBA" id="ARBA00022617"/>
    </source>
</evidence>
<organism evidence="14 15">
    <name type="scientific">Desulfovibrio ferrophilus</name>
    <dbReference type="NCBI Taxonomy" id="241368"/>
    <lineage>
        <taxon>Bacteria</taxon>
        <taxon>Pseudomonadati</taxon>
        <taxon>Thermodesulfobacteriota</taxon>
        <taxon>Desulfovibrionia</taxon>
        <taxon>Desulfovibrionales</taxon>
        <taxon>Desulfovibrionaceae</taxon>
        <taxon>Desulfovibrio</taxon>
    </lineage>
</organism>
<evidence type="ECO:0000256" key="8">
    <source>
        <dbReference type="ARBA" id="ARBA00022982"/>
    </source>
</evidence>
<comment type="subcellular location">
    <subcellularLocation>
        <location evidence="1">Cell membrane</location>
        <topology evidence="1">Multi-pass membrane protein</topology>
    </subcellularLocation>
</comment>
<dbReference type="Proteomes" id="UP000269883">
    <property type="component" value="Chromosome"/>
</dbReference>
<feature type="transmembrane region" description="Helical" evidence="12">
    <location>
        <begin position="20"/>
        <end position="38"/>
    </location>
</feature>
<dbReference type="InterPro" id="IPR000516">
    <property type="entry name" value="Ni-dep_Hydgase_cyt-B"/>
</dbReference>
<keyword evidence="8" id="KW-0249">Electron transport</keyword>
<keyword evidence="3" id="KW-0813">Transport</keyword>
<gene>
    <name evidence="14" type="ORF">DFE_0130</name>
</gene>
<evidence type="ECO:0000256" key="12">
    <source>
        <dbReference type="SAM" id="Phobius"/>
    </source>
</evidence>
<evidence type="ECO:0000256" key="11">
    <source>
        <dbReference type="ARBA" id="ARBA00023136"/>
    </source>
</evidence>
<dbReference type="PRINTS" id="PR00161">
    <property type="entry name" value="NIHGNASECYTB"/>
</dbReference>
<evidence type="ECO:0000256" key="1">
    <source>
        <dbReference type="ARBA" id="ARBA00004651"/>
    </source>
</evidence>
<dbReference type="Pfam" id="PF01292">
    <property type="entry name" value="Ni_hydr_CYTB"/>
    <property type="match status" value="1"/>
</dbReference>
<dbReference type="InterPro" id="IPR011577">
    <property type="entry name" value="Cyt_b561_bac/Ni-Hgenase"/>
</dbReference>
<keyword evidence="7" id="KW-0479">Metal-binding</keyword>
<dbReference type="RefSeq" id="WP_232034832.1">
    <property type="nucleotide sequence ID" value="NZ_AP017378.1"/>
</dbReference>
<dbReference type="GO" id="GO:0009055">
    <property type="term" value="F:electron transfer activity"/>
    <property type="evidence" value="ECO:0007669"/>
    <property type="project" value="InterPro"/>
</dbReference>
<dbReference type="Gene3D" id="1.20.950.20">
    <property type="entry name" value="Transmembrane di-heme cytochromes, Chain C"/>
    <property type="match status" value="1"/>
</dbReference>
<evidence type="ECO:0000313" key="14">
    <source>
        <dbReference type="EMBL" id="BBD06856.1"/>
    </source>
</evidence>
<keyword evidence="6 12" id="KW-0812">Transmembrane</keyword>
<dbReference type="AlphaFoldDB" id="A0A2Z6AUJ1"/>
<dbReference type="KEGG" id="dfl:DFE_0130"/>
<keyword evidence="5" id="KW-0349">Heme</keyword>
<accession>A0A2Z6AUJ1</accession>
<keyword evidence="11 12" id="KW-0472">Membrane</keyword>
<proteinExistence type="inferred from homology"/>
<evidence type="ECO:0000256" key="7">
    <source>
        <dbReference type="ARBA" id="ARBA00022723"/>
    </source>
</evidence>
<dbReference type="GO" id="GO:0005886">
    <property type="term" value="C:plasma membrane"/>
    <property type="evidence" value="ECO:0007669"/>
    <property type="project" value="UniProtKB-SubCell"/>
</dbReference>
<name>A0A2Z6AUJ1_9BACT</name>
<evidence type="ECO:0000256" key="9">
    <source>
        <dbReference type="ARBA" id="ARBA00022989"/>
    </source>
</evidence>
<protein>
    <submittedName>
        <fullName evidence="14">Cytochrome B561</fullName>
    </submittedName>
</protein>
<feature type="transmembrane region" description="Helical" evidence="12">
    <location>
        <begin position="58"/>
        <end position="78"/>
    </location>
</feature>
<evidence type="ECO:0000256" key="2">
    <source>
        <dbReference type="ARBA" id="ARBA00008622"/>
    </source>
</evidence>
<dbReference type="EMBL" id="AP017378">
    <property type="protein sequence ID" value="BBD06856.1"/>
    <property type="molecule type" value="Genomic_DNA"/>
</dbReference>
<reference evidence="14 15" key="1">
    <citation type="journal article" date="2018" name="Sci. Adv.">
        <title>Multi-heme cytochromes provide a pathway for survival in energy-limited environments.</title>
        <authorList>
            <person name="Deng X."/>
            <person name="Dohmae N."/>
            <person name="Nealson K.H."/>
            <person name="Hashimoto K."/>
            <person name="Okamoto A."/>
        </authorList>
    </citation>
    <scope>NUCLEOTIDE SEQUENCE [LARGE SCALE GENOMIC DNA]</scope>
    <source>
        <strain evidence="14 15">IS5</strain>
    </source>
</reference>
<keyword evidence="9 12" id="KW-1133">Transmembrane helix</keyword>
<dbReference type="PANTHER" id="PTHR30485:SF1">
    <property type="entry name" value="CYTOCHROME YDHU-RELATED"/>
    <property type="match status" value="1"/>
</dbReference>
<sequence>MPMKEGMKKIYLYTRFERFWHWAQGALIITLALTGFEIHGTIDLFGFERAVAVHDFCAWSWLGLYVFIVFWLLTTGEWKQYVPTMEKIYDVAMYYASGIFRGEPHPVPKTVRRKHNPLQRLTYVSISTVLIPFQIGTGLLYLFYNQWADLGIANSMSLDMVALLHMIGAFGFLAFLVVHVYMTTTGHAVSAHIIAMFTGWEEVEDVDSVQDWEKKSERI</sequence>
<evidence type="ECO:0000256" key="10">
    <source>
        <dbReference type="ARBA" id="ARBA00023004"/>
    </source>
</evidence>
<feature type="transmembrane region" description="Helical" evidence="12">
    <location>
        <begin position="163"/>
        <end position="182"/>
    </location>
</feature>
<evidence type="ECO:0000256" key="4">
    <source>
        <dbReference type="ARBA" id="ARBA00022475"/>
    </source>
</evidence>
<feature type="domain" description="Cytochrome b561 bacterial/Ni-hydrogenase" evidence="13">
    <location>
        <begin position="13"/>
        <end position="199"/>
    </location>
</feature>
<dbReference type="GO" id="GO:0022904">
    <property type="term" value="P:respiratory electron transport chain"/>
    <property type="evidence" value="ECO:0007669"/>
    <property type="project" value="InterPro"/>
</dbReference>
<evidence type="ECO:0000259" key="13">
    <source>
        <dbReference type="Pfam" id="PF01292"/>
    </source>
</evidence>
<evidence type="ECO:0000256" key="6">
    <source>
        <dbReference type="ARBA" id="ARBA00022692"/>
    </source>
</evidence>
<evidence type="ECO:0000256" key="3">
    <source>
        <dbReference type="ARBA" id="ARBA00022448"/>
    </source>
</evidence>
<keyword evidence="10" id="KW-0408">Iron</keyword>
<dbReference type="InterPro" id="IPR051542">
    <property type="entry name" value="Hydrogenase_cytochrome"/>
</dbReference>
<keyword evidence="4" id="KW-1003">Cell membrane</keyword>
<dbReference type="PANTHER" id="PTHR30485">
    <property type="entry name" value="NI/FE-HYDROGENASE 1 B-TYPE CYTOCHROME SUBUNIT"/>
    <property type="match status" value="1"/>
</dbReference>